<keyword evidence="10" id="KW-1185">Reference proteome</keyword>
<proteinExistence type="inferred from homology"/>
<evidence type="ECO:0000256" key="1">
    <source>
        <dbReference type="ARBA" id="ARBA00004651"/>
    </source>
</evidence>
<dbReference type="Proteomes" id="UP000676169">
    <property type="component" value="Chromosome"/>
</dbReference>
<evidence type="ECO:0000256" key="2">
    <source>
        <dbReference type="ARBA" id="ARBA00008193"/>
    </source>
</evidence>
<reference evidence="9" key="1">
    <citation type="submission" date="2021-04" db="EMBL/GenBank/DDBJ databases">
        <title>Luteolibacter sp. 32A isolated from the skin of an Anderson's salamander (Ambystoma andersonii).</title>
        <authorList>
            <person name="Spergser J."/>
            <person name="Busse H.-J."/>
        </authorList>
    </citation>
    <scope>NUCLEOTIDE SEQUENCE</scope>
    <source>
        <strain evidence="9">32A</strain>
    </source>
</reference>
<protein>
    <submittedName>
        <fullName evidence="9">Trimeric intracellular cation channel family protein</fullName>
    </submittedName>
</protein>
<accession>A0A975IXU3</accession>
<organism evidence="9 10">
    <name type="scientific">Luteolibacter ambystomatis</name>
    <dbReference type="NCBI Taxonomy" id="2824561"/>
    <lineage>
        <taxon>Bacteria</taxon>
        <taxon>Pseudomonadati</taxon>
        <taxon>Verrucomicrobiota</taxon>
        <taxon>Verrucomicrobiia</taxon>
        <taxon>Verrucomicrobiales</taxon>
        <taxon>Verrucomicrobiaceae</taxon>
        <taxon>Luteolibacter</taxon>
    </lineage>
</organism>
<dbReference type="EMBL" id="CP073100">
    <property type="protein sequence ID" value="QUE49439.1"/>
    <property type="molecule type" value="Genomic_DNA"/>
</dbReference>
<feature type="domain" description="Glycine transporter" evidence="8">
    <location>
        <begin position="90"/>
        <end position="162"/>
    </location>
</feature>
<gene>
    <name evidence="9" type="ORF">KBB96_11200</name>
</gene>
<keyword evidence="4 7" id="KW-0812">Transmembrane</keyword>
<feature type="domain" description="Glycine transporter" evidence="8">
    <location>
        <begin position="4"/>
        <end position="77"/>
    </location>
</feature>
<evidence type="ECO:0000256" key="4">
    <source>
        <dbReference type="ARBA" id="ARBA00022692"/>
    </source>
</evidence>
<sequence>MLYLLDLIGVFVAAVSGGLAGRQKGMDWFGTFVVGVITGVGGGTLRSLLIGDVPPVVLRDPAYLGVAAFASIVAWLAEPLWCRMRRAVSVVDAVSLGVFVSIGVRVSQSHGLAWWACIALGVITGTFGGVLRDIVRAEVPLIFRKEIYATAGIIGGAVLLGLDRLGLNPDFGLYLATVVVVTIRLLAIRYSLNQSEV</sequence>
<evidence type="ECO:0000259" key="8">
    <source>
        <dbReference type="Pfam" id="PF03458"/>
    </source>
</evidence>
<feature type="transmembrane region" description="Helical" evidence="7">
    <location>
        <begin position="62"/>
        <end position="81"/>
    </location>
</feature>
<dbReference type="PANTHER" id="PTHR30506:SF3">
    <property type="entry name" value="UPF0126 INNER MEMBRANE PROTEIN YADS-RELATED"/>
    <property type="match status" value="1"/>
</dbReference>
<comment type="similarity">
    <text evidence="2">Belongs to the UPF0126 family.</text>
</comment>
<dbReference type="PANTHER" id="PTHR30506">
    <property type="entry name" value="INNER MEMBRANE PROTEIN"/>
    <property type="match status" value="1"/>
</dbReference>
<evidence type="ECO:0000313" key="10">
    <source>
        <dbReference type="Proteomes" id="UP000676169"/>
    </source>
</evidence>
<comment type="subcellular location">
    <subcellularLocation>
        <location evidence="1">Cell membrane</location>
        <topology evidence="1">Multi-pass membrane protein</topology>
    </subcellularLocation>
</comment>
<dbReference type="GO" id="GO:0005886">
    <property type="term" value="C:plasma membrane"/>
    <property type="evidence" value="ECO:0007669"/>
    <property type="project" value="UniProtKB-SubCell"/>
</dbReference>
<dbReference type="KEGG" id="lamb:KBB96_11200"/>
<evidence type="ECO:0000313" key="9">
    <source>
        <dbReference type="EMBL" id="QUE49439.1"/>
    </source>
</evidence>
<evidence type="ECO:0000256" key="5">
    <source>
        <dbReference type="ARBA" id="ARBA00022989"/>
    </source>
</evidence>
<feature type="transmembrane region" description="Helical" evidence="7">
    <location>
        <begin position="171"/>
        <end position="192"/>
    </location>
</feature>
<dbReference type="Pfam" id="PF03458">
    <property type="entry name" value="Gly_transporter"/>
    <property type="match status" value="2"/>
</dbReference>
<keyword evidence="3" id="KW-1003">Cell membrane</keyword>
<dbReference type="AlphaFoldDB" id="A0A975IXU3"/>
<evidence type="ECO:0000256" key="7">
    <source>
        <dbReference type="SAM" id="Phobius"/>
    </source>
</evidence>
<feature type="transmembrane region" description="Helical" evidence="7">
    <location>
        <begin position="88"/>
        <end position="106"/>
    </location>
</feature>
<evidence type="ECO:0000256" key="3">
    <source>
        <dbReference type="ARBA" id="ARBA00022475"/>
    </source>
</evidence>
<dbReference type="InterPro" id="IPR005115">
    <property type="entry name" value="Gly_transporter"/>
</dbReference>
<dbReference type="RefSeq" id="WP_211629511.1">
    <property type="nucleotide sequence ID" value="NZ_CP073100.1"/>
</dbReference>
<evidence type="ECO:0000256" key="6">
    <source>
        <dbReference type="ARBA" id="ARBA00023136"/>
    </source>
</evidence>
<feature type="transmembrane region" description="Helical" evidence="7">
    <location>
        <begin position="147"/>
        <end position="165"/>
    </location>
</feature>
<name>A0A975IXU3_9BACT</name>
<keyword evidence="6 7" id="KW-0472">Membrane</keyword>
<feature type="transmembrane region" description="Helical" evidence="7">
    <location>
        <begin position="112"/>
        <end position="135"/>
    </location>
</feature>
<keyword evidence="5 7" id="KW-1133">Transmembrane helix</keyword>